<feature type="compositionally biased region" description="Low complexity" evidence="4">
    <location>
        <begin position="361"/>
        <end position="370"/>
    </location>
</feature>
<feature type="domain" description="Calponin-homology (CH)" evidence="5">
    <location>
        <begin position="636"/>
        <end position="754"/>
    </location>
</feature>
<dbReference type="AlphaFoldDB" id="A0A1L9P4U0"/>
<keyword evidence="7" id="KW-1185">Reference proteome</keyword>
<comment type="subcellular location">
    <subcellularLocation>
        <location evidence="1">Cytoplasm</location>
    </subcellularLocation>
</comment>
<feature type="region of interest" description="Disordered" evidence="4">
    <location>
        <begin position="1"/>
        <end position="156"/>
    </location>
</feature>
<dbReference type="OrthoDB" id="76388at2759"/>
<keyword evidence="3" id="KW-0112">Calmodulin-binding</keyword>
<feature type="region of interest" description="Disordered" evidence="4">
    <location>
        <begin position="350"/>
        <end position="381"/>
    </location>
</feature>
<dbReference type="CDD" id="cd21223">
    <property type="entry name" value="CH_ASPM_rpt1"/>
    <property type="match status" value="1"/>
</dbReference>
<dbReference type="VEuPathDB" id="FungiDB:ASPVEDRAFT_78283"/>
<sequence length="998" mass="111103">MSSLLQEVGTPCPRRSRGSRASHESGNGGDPFDGLWDDGVGDYDDTRNLEFTTEIRPPVLTGAKPKRRAKNNTSFTIHSDQDEKPARTAVRPKRDPKPAISTTTRKSSLLAQPAQRFRPRVSFAPSPLKHSQQRDEIEPKKRSTEPNAQRNNDLLKRISGNADKVIVKDALKRDVRRNTVYIPPEDTTVASVFMGLFSPLKSNKLEDTISENTQVGSLESQIARKKQAKRLVTSSPCRAALQPSSKIAQESATMSDIPGRNGGKENIPPGMALIEVNGKKLSPTTQGNGTGDKLGQPKPVRDRPGMLPGANGFTTPLAARTVNKGVKKVVSDASLKKSVSDITEKTRSLGIGTKNPVKRGSSLSNSLKSSRPAMNPTDRTSLKRLNHQYPLASGAITNPAMYDDNWLSHQEVILTQLINGLFGDAGSHDVDEPAILRQEFLLFYQGAYFTTLYKRLQASLMYGALSIPQNIVLKNSRLRQDLGMKRRFIDIWLQTYEPNALRAALETVTGRVIPANKISSSNFNTSTDGASSQKERTLTRRLEKFLDAFLVQNQDMDRNSSEFRTNDRETLAAVYRRTVHRSILLVILLDKARECSETSFSRCLFLSSSPYKSSLAVLQALTRFLLPSCGDVGKAVAQIDCQLTYEQHPLKEYEYEISNLAVDLRDGVRLTRVVELLLYPSTSLDDCQRPLSRQLKFPCLGRAVKVFNVKTALDGLASTHEGRQLVSNIRAADIVDGHREKTIALLWGLVSNWGLSGLVDMGDLREEISQLRKRAILPKEPGNPEATDKHFESEDPPVLLKQWAYLVTQLRGLSPENLTANLVDGTVYECILDEYERYILASSQDSASTESKTSLEDRLRMLGCSTQFINIVSPNSGPSILNSDSTTGALAFLCSRLLPVAKRVRATLVLQNAWQRVLNHRETQKRIMAKDVARQCAAVVQTRDRIIWAKNVIVHWWRLNKTRRKRRATTSTTAMTKMVTKTRVHGRKSTKIPLRCGN</sequence>
<dbReference type="Gene3D" id="1.10.418.10">
    <property type="entry name" value="Calponin-like domain"/>
    <property type="match status" value="1"/>
</dbReference>
<dbReference type="InterPro" id="IPR001715">
    <property type="entry name" value="CH_dom"/>
</dbReference>
<feature type="region of interest" description="Disordered" evidence="4">
    <location>
        <begin position="280"/>
        <end position="314"/>
    </location>
</feature>
<organism evidence="6 7">
    <name type="scientific">Aspergillus versicolor CBS 583.65</name>
    <dbReference type="NCBI Taxonomy" id="1036611"/>
    <lineage>
        <taxon>Eukaryota</taxon>
        <taxon>Fungi</taxon>
        <taxon>Dikarya</taxon>
        <taxon>Ascomycota</taxon>
        <taxon>Pezizomycotina</taxon>
        <taxon>Eurotiomycetes</taxon>
        <taxon>Eurotiomycetidae</taxon>
        <taxon>Eurotiales</taxon>
        <taxon>Aspergillaceae</taxon>
        <taxon>Aspergillus</taxon>
        <taxon>Aspergillus subgen. Nidulantes</taxon>
    </lineage>
</organism>
<gene>
    <name evidence="6" type="ORF">ASPVEDRAFT_78283</name>
</gene>
<dbReference type="EMBL" id="KV878125">
    <property type="protein sequence ID" value="OJI96518.1"/>
    <property type="molecule type" value="Genomic_DNA"/>
</dbReference>
<feature type="compositionally biased region" description="Polar residues" evidence="4">
    <location>
        <begin position="100"/>
        <end position="110"/>
    </location>
</feature>
<dbReference type="PANTHER" id="PTHR22706">
    <property type="entry name" value="ASSEMBLY FACTOR FOR SPINDLE MICROTUBULES"/>
    <property type="match status" value="1"/>
</dbReference>
<proteinExistence type="predicted"/>
<feature type="compositionally biased region" description="Basic and acidic residues" evidence="4">
    <location>
        <begin position="132"/>
        <end position="144"/>
    </location>
</feature>
<evidence type="ECO:0000313" key="7">
    <source>
        <dbReference type="Proteomes" id="UP000184073"/>
    </source>
</evidence>
<dbReference type="InterPro" id="IPR051185">
    <property type="entry name" value="ASPM"/>
</dbReference>
<reference evidence="7" key="1">
    <citation type="journal article" date="2017" name="Genome Biol.">
        <title>Comparative genomics reveals high biological diversity and specific adaptations in the industrially and medically important fungal genus Aspergillus.</title>
        <authorList>
            <person name="de Vries R.P."/>
            <person name="Riley R."/>
            <person name="Wiebenga A."/>
            <person name="Aguilar-Osorio G."/>
            <person name="Amillis S."/>
            <person name="Uchima C.A."/>
            <person name="Anderluh G."/>
            <person name="Asadollahi M."/>
            <person name="Askin M."/>
            <person name="Barry K."/>
            <person name="Battaglia E."/>
            <person name="Bayram O."/>
            <person name="Benocci T."/>
            <person name="Braus-Stromeyer S.A."/>
            <person name="Caldana C."/>
            <person name="Canovas D."/>
            <person name="Cerqueira G.C."/>
            <person name="Chen F."/>
            <person name="Chen W."/>
            <person name="Choi C."/>
            <person name="Clum A."/>
            <person name="Dos Santos R.A."/>
            <person name="Damasio A.R."/>
            <person name="Diallinas G."/>
            <person name="Emri T."/>
            <person name="Fekete E."/>
            <person name="Flipphi M."/>
            <person name="Freyberg S."/>
            <person name="Gallo A."/>
            <person name="Gournas C."/>
            <person name="Habgood R."/>
            <person name="Hainaut M."/>
            <person name="Harispe M.L."/>
            <person name="Henrissat B."/>
            <person name="Hilden K.S."/>
            <person name="Hope R."/>
            <person name="Hossain A."/>
            <person name="Karabika E."/>
            <person name="Karaffa L."/>
            <person name="Karanyi Z."/>
            <person name="Krasevec N."/>
            <person name="Kuo A."/>
            <person name="Kusch H."/>
            <person name="LaButti K."/>
            <person name="Lagendijk E.L."/>
            <person name="Lapidus A."/>
            <person name="Levasseur A."/>
            <person name="Lindquist E."/>
            <person name="Lipzen A."/>
            <person name="Logrieco A.F."/>
            <person name="MacCabe A."/>
            <person name="Maekelae M.R."/>
            <person name="Malavazi I."/>
            <person name="Melin P."/>
            <person name="Meyer V."/>
            <person name="Mielnichuk N."/>
            <person name="Miskei M."/>
            <person name="Molnar A.P."/>
            <person name="Mule G."/>
            <person name="Ngan C.Y."/>
            <person name="Orejas M."/>
            <person name="Orosz E."/>
            <person name="Ouedraogo J.P."/>
            <person name="Overkamp K.M."/>
            <person name="Park H.-S."/>
            <person name="Perrone G."/>
            <person name="Piumi F."/>
            <person name="Punt P.J."/>
            <person name="Ram A.F."/>
            <person name="Ramon A."/>
            <person name="Rauscher S."/>
            <person name="Record E."/>
            <person name="Riano-Pachon D.M."/>
            <person name="Robert V."/>
            <person name="Roehrig J."/>
            <person name="Ruller R."/>
            <person name="Salamov A."/>
            <person name="Salih N.S."/>
            <person name="Samson R.A."/>
            <person name="Sandor E."/>
            <person name="Sanguinetti M."/>
            <person name="Schuetze T."/>
            <person name="Sepcic K."/>
            <person name="Shelest E."/>
            <person name="Sherlock G."/>
            <person name="Sophianopoulou V."/>
            <person name="Squina F.M."/>
            <person name="Sun H."/>
            <person name="Susca A."/>
            <person name="Todd R.B."/>
            <person name="Tsang A."/>
            <person name="Unkles S.E."/>
            <person name="van de Wiele N."/>
            <person name="van Rossen-Uffink D."/>
            <person name="Oliveira J.V."/>
            <person name="Vesth T.C."/>
            <person name="Visser J."/>
            <person name="Yu J.-H."/>
            <person name="Zhou M."/>
            <person name="Andersen M.R."/>
            <person name="Archer D.B."/>
            <person name="Baker S.E."/>
            <person name="Benoit I."/>
            <person name="Brakhage A.A."/>
            <person name="Braus G.H."/>
            <person name="Fischer R."/>
            <person name="Frisvad J.C."/>
            <person name="Goldman G.H."/>
            <person name="Houbraken J."/>
            <person name="Oakley B."/>
            <person name="Pocsi I."/>
            <person name="Scazzocchio C."/>
            <person name="Seiboth B."/>
            <person name="vanKuyk P.A."/>
            <person name="Wortman J."/>
            <person name="Dyer P.S."/>
            <person name="Grigoriev I.V."/>
        </authorList>
    </citation>
    <scope>NUCLEOTIDE SEQUENCE [LARGE SCALE GENOMIC DNA]</scope>
    <source>
        <strain evidence="7">CBS 583.65</strain>
    </source>
</reference>
<protein>
    <recommendedName>
        <fullName evidence="5">Calponin-homology (CH) domain-containing protein</fullName>
    </recommendedName>
</protein>
<dbReference type="PROSITE" id="PS50021">
    <property type="entry name" value="CH"/>
    <property type="match status" value="1"/>
</dbReference>
<dbReference type="GO" id="GO:0005516">
    <property type="term" value="F:calmodulin binding"/>
    <property type="evidence" value="ECO:0007669"/>
    <property type="project" value="UniProtKB-KW"/>
</dbReference>
<dbReference type="RefSeq" id="XP_040662281.1">
    <property type="nucleotide sequence ID" value="XM_040816517.1"/>
</dbReference>
<feature type="region of interest" description="Disordered" evidence="4">
    <location>
        <begin position="234"/>
        <end position="262"/>
    </location>
</feature>
<evidence type="ECO:0000256" key="4">
    <source>
        <dbReference type="SAM" id="MobiDB-lite"/>
    </source>
</evidence>
<dbReference type="GO" id="GO:0007051">
    <property type="term" value="P:spindle organization"/>
    <property type="evidence" value="ECO:0007669"/>
    <property type="project" value="TreeGrafter"/>
</dbReference>
<dbReference type="STRING" id="1036611.A0A1L9P4U0"/>
<dbReference type="Proteomes" id="UP000184073">
    <property type="component" value="Unassembled WGS sequence"/>
</dbReference>
<feature type="compositionally biased region" description="Basic and acidic residues" evidence="4">
    <location>
        <begin position="79"/>
        <end position="97"/>
    </location>
</feature>
<dbReference type="SUPFAM" id="SSF47576">
    <property type="entry name" value="Calponin-homology domain, CH-domain"/>
    <property type="match status" value="1"/>
</dbReference>
<feature type="compositionally biased region" description="Polar residues" evidence="4">
    <location>
        <begin position="234"/>
        <end position="254"/>
    </location>
</feature>
<evidence type="ECO:0000256" key="2">
    <source>
        <dbReference type="ARBA" id="ARBA00022490"/>
    </source>
</evidence>
<keyword evidence="2" id="KW-0963">Cytoplasm</keyword>
<dbReference type="InterPro" id="IPR036872">
    <property type="entry name" value="CH_dom_sf"/>
</dbReference>
<dbReference type="GO" id="GO:0000278">
    <property type="term" value="P:mitotic cell cycle"/>
    <property type="evidence" value="ECO:0007669"/>
    <property type="project" value="TreeGrafter"/>
</dbReference>
<dbReference type="GO" id="GO:0000922">
    <property type="term" value="C:spindle pole"/>
    <property type="evidence" value="ECO:0007669"/>
    <property type="project" value="TreeGrafter"/>
</dbReference>
<dbReference type="GO" id="GO:0005737">
    <property type="term" value="C:cytoplasm"/>
    <property type="evidence" value="ECO:0007669"/>
    <property type="project" value="UniProtKB-SubCell"/>
</dbReference>
<dbReference type="GeneID" id="63732028"/>
<evidence type="ECO:0000259" key="5">
    <source>
        <dbReference type="PROSITE" id="PS50021"/>
    </source>
</evidence>
<dbReference type="GO" id="GO:0051295">
    <property type="term" value="P:establishment of meiotic spindle localization"/>
    <property type="evidence" value="ECO:0007669"/>
    <property type="project" value="TreeGrafter"/>
</dbReference>
<accession>A0A1L9P4U0</accession>
<dbReference type="PANTHER" id="PTHR22706:SF1">
    <property type="entry name" value="ASSEMBLY FACTOR FOR SPINDLE MICROTUBULES"/>
    <property type="match status" value="1"/>
</dbReference>
<name>A0A1L9P4U0_ASPVE</name>
<evidence type="ECO:0000313" key="6">
    <source>
        <dbReference type="EMBL" id="OJI96518.1"/>
    </source>
</evidence>
<evidence type="ECO:0000256" key="1">
    <source>
        <dbReference type="ARBA" id="ARBA00004496"/>
    </source>
</evidence>
<evidence type="ECO:0000256" key="3">
    <source>
        <dbReference type="ARBA" id="ARBA00022860"/>
    </source>
</evidence>